<name>A0A1J1HJ42_9DIPT</name>
<protein>
    <submittedName>
        <fullName evidence="1">CLUMA_CG000350, isoform A</fullName>
    </submittedName>
</protein>
<organism evidence="1 2">
    <name type="scientific">Clunio marinus</name>
    <dbReference type="NCBI Taxonomy" id="568069"/>
    <lineage>
        <taxon>Eukaryota</taxon>
        <taxon>Metazoa</taxon>
        <taxon>Ecdysozoa</taxon>
        <taxon>Arthropoda</taxon>
        <taxon>Hexapoda</taxon>
        <taxon>Insecta</taxon>
        <taxon>Pterygota</taxon>
        <taxon>Neoptera</taxon>
        <taxon>Endopterygota</taxon>
        <taxon>Diptera</taxon>
        <taxon>Nematocera</taxon>
        <taxon>Chironomoidea</taxon>
        <taxon>Chironomidae</taxon>
        <taxon>Clunio</taxon>
    </lineage>
</organism>
<gene>
    <name evidence="1" type="ORF">CLUMA_CG000350</name>
</gene>
<dbReference type="Proteomes" id="UP000183832">
    <property type="component" value="Unassembled WGS sequence"/>
</dbReference>
<evidence type="ECO:0000313" key="2">
    <source>
        <dbReference type="Proteomes" id="UP000183832"/>
    </source>
</evidence>
<keyword evidence="2" id="KW-1185">Reference proteome</keyword>
<reference evidence="1 2" key="1">
    <citation type="submission" date="2015-04" db="EMBL/GenBank/DDBJ databases">
        <authorList>
            <person name="Syromyatnikov M.Y."/>
            <person name="Popov V.N."/>
        </authorList>
    </citation>
    <scope>NUCLEOTIDE SEQUENCE [LARGE SCALE GENOMIC DNA]</scope>
</reference>
<evidence type="ECO:0000313" key="1">
    <source>
        <dbReference type="EMBL" id="CRK86486.1"/>
    </source>
</evidence>
<sequence>MNLYSSHCLKLLEYFYFHFSSLPEAYDLSIKAQKNVKQQARERTQKLLLLAQIMPSTFTFRNLDAQQLFFLSQYFTEICIYDPNDIILHSFFAINFLSTAHKRKKEKVKKENKILQPT</sequence>
<proteinExistence type="predicted"/>
<dbReference type="AlphaFoldDB" id="A0A1J1HJ42"/>
<dbReference type="EMBL" id="CVRI01000001">
    <property type="protein sequence ID" value="CRK86486.1"/>
    <property type="molecule type" value="Genomic_DNA"/>
</dbReference>
<accession>A0A1J1HJ42</accession>